<protein>
    <submittedName>
        <fullName evidence="2">Uncharacterized protein</fullName>
    </submittedName>
</protein>
<keyword evidence="1" id="KW-0812">Transmembrane</keyword>
<feature type="transmembrane region" description="Helical" evidence="1">
    <location>
        <begin position="44"/>
        <end position="64"/>
    </location>
</feature>
<sequence length="66" mass="7367">MDSATQFNSATETGTMQLIEKNSKSDICCCNWVDWRYRKAMRRVLVGAACLASLGHCGLFSKVFSQ</sequence>
<dbReference type="EMBL" id="CP136890">
    <property type="protein sequence ID" value="WOK93728.1"/>
    <property type="molecule type" value="Genomic_DNA"/>
</dbReference>
<reference evidence="2 3" key="1">
    <citation type="submission" date="2023-10" db="EMBL/GenBank/DDBJ databases">
        <title>Chromosome-scale genome assembly provides insights into flower coloration mechanisms of Canna indica.</title>
        <authorList>
            <person name="Li C."/>
        </authorList>
    </citation>
    <scope>NUCLEOTIDE SEQUENCE [LARGE SCALE GENOMIC DNA]</scope>
    <source>
        <tissue evidence="2">Flower</tissue>
    </source>
</reference>
<evidence type="ECO:0000313" key="2">
    <source>
        <dbReference type="EMBL" id="WOK93728.1"/>
    </source>
</evidence>
<keyword evidence="3" id="KW-1185">Reference proteome</keyword>
<dbReference type="Proteomes" id="UP001327560">
    <property type="component" value="Chromosome 1"/>
</dbReference>
<name>A0AAQ3Q058_9LILI</name>
<evidence type="ECO:0000256" key="1">
    <source>
        <dbReference type="SAM" id="Phobius"/>
    </source>
</evidence>
<proteinExistence type="predicted"/>
<organism evidence="2 3">
    <name type="scientific">Canna indica</name>
    <name type="common">Indian-shot</name>
    <dbReference type="NCBI Taxonomy" id="4628"/>
    <lineage>
        <taxon>Eukaryota</taxon>
        <taxon>Viridiplantae</taxon>
        <taxon>Streptophyta</taxon>
        <taxon>Embryophyta</taxon>
        <taxon>Tracheophyta</taxon>
        <taxon>Spermatophyta</taxon>
        <taxon>Magnoliopsida</taxon>
        <taxon>Liliopsida</taxon>
        <taxon>Zingiberales</taxon>
        <taxon>Cannaceae</taxon>
        <taxon>Canna</taxon>
    </lineage>
</organism>
<evidence type="ECO:0000313" key="3">
    <source>
        <dbReference type="Proteomes" id="UP001327560"/>
    </source>
</evidence>
<accession>A0AAQ3Q058</accession>
<keyword evidence="1" id="KW-0472">Membrane</keyword>
<gene>
    <name evidence="2" type="ORF">Cni_G02428</name>
</gene>
<keyword evidence="1" id="KW-1133">Transmembrane helix</keyword>
<dbReference type="AlphaFoldDB" id="A0AAQ3Q058"/>